<keyword evidence="2" id="KW-0472">Membrane</keyword>
<feature type="region of interest" description="Disordered" evidence="1">
    <location>
        <begin position="27"/>
        <end position="63"/>
    </location>
</feature>
<dbReference type="KEGG" id="vhl:BME96_17455"/>
<reference evidence="3 5" key="1">
    <citation type="submission" date="2016-11" db="EMBL/GenBank/DDBJ databases">
        <title>Complete genome sequencing of Virgibacillus halodenitrificans PDB-F2.</title>
        <authorList>
            <person name="Sun Z."/>
            <person name="Zhou Y."/>
            <person name="Li H."/>
        </authorList>
    </citation>
    <scope>NUCLEOTIDE SEQUENCE [LARGE SCALE GENOMIC DNA]</scope>
    <source>
        <strain evidence="3 5">PDB-F2</strain>
    </source>
</reference>
<dbReference type="RefSeq" id="WP_019375747.1">
    <property type="nucleotide sequence ID" value="NZ_CP017962.1"/>
</dbReference>
<proteinExistence type="predicted"/>
<evidence type="ECO:0000256" key="2">
    <source>
        <dbReference type="SAM" id="Phobius"/>
    </source>
</evidence>
<evidence type="ECO:0000313" key="3">
    <source>
        <dbReference type="EMBL" id="APC49873.1"/>
    </source>
</evidence>
<dbReference type="Proteomes" id="UP000621631">
    <property type="component" value="Unassembled WGS sequence"/>
</dbReference>
<evidence type="ECO:0000313" key="6">
    <source>
        <dbReference type="Proteomes" id="UP000621631"/>
    </source>
</evidence>
<evidence type="ECO:0000313" key="5">
    <source>
        <dbReference type="Proteomes" id="UP000182945"/>
    </source>
</evidence>
<dbReference type="GeneID" id="71516199"/>
<dbReference type="EMBL" id="JACWEZ010000007">
    <property type="protein sequence ID" value="MBD1223508.1"/>
    <property type="molecule type" value="Genomic_DNA"/>
</dbReference>
<feature type="transmembrane region" description="Helical" evidence="2">
    <location>
        <begin position="6"/>
        <end position="22"/>
    </location>
</feature>
<reference evidence="4 6" key="2">
    <citation type="submission" date="2020-09" db="EMBL/GenBank/DDBJ databases">
        <title>Draft Genome Sequences of Oil-Oxidizing Bacteria Halomonas titanicae, Marinobacter lutaoensis, and Virgibacillus halodenitrificans Isolated from Highly Saline Environments.</title>
        <authorList>
            <person name="Grouzdev D.S."/>
            <person name="Sokolova D.S."/>
            <person name="Semenova E.M."/>
            <person name="Borzenkov I.A."/>
            <person name="Bidzhieva S.K."/>
            <person name="Poltaraus A.B."/>
            <person name="Nazina T.N."/>
        </authorList>
    </citation>
    <scope>NUCLEOTIDE SEQUENCE [LARGE SCALE GENOMIC DNA]</scope>
    <source>
        <strain evidence="4 6">VKM B-3472D</strain>
    </source>
</reference>
<feature type="compositionally biased region" description="Polar residues" evidence="1">
    <location>
        <begin position="51"/>
        <end position="63"/>
    </location>
</feature>
<keyword evidence="2" id="KW-0812">Transmembrane</keyword>
<protein>
    <submittedName>
        <fullName evidence="3">Uncharacterized protein</fullName>
    </submittedName>
</protein>
<feature type="compositionally biased region" description="Basic and acidic residues" evidence="1">
    <location>
        <begin position="31"/>
        <end position="44"/>
    </location>
</feature>
<sequence>MPLWLQIVGGLLVFGYIIDLVAKKRGGRINPGEKAKPLNDDPRNLPENIIHQANMNNQNHGPN</sequence>
<dbReference type="Proteomes" id="UP000182945">
    <property type="component" value="Chromosome"/>
</dbReference>
<organism evidence="3 5">
    <name type="scientific">Virgibacillus halodenitrificans</name>
    <name type="common">Bacillus halodenitrificans</name>
    <dbReference type="NCBI Taxonomy" id="1482"/>
    <lineage>
        <taxon>Bacteria</taxon>
        <taxon>Bacillati</taxon>
        <taxon>Bacillota</taxon>
        <taxon>Bacilli</taxon>
        <taxon>Bacillales</taxon>
        <taxon>Bacillaceae</taxon>
        <taxon>Virgibacillus</taxon>
    </lineage>
</organism>
<dbReference type="AlphaFoldDB" id="A0AAC9J259"/>
<gene>
    <name evidence="3" type="ORF">BME96_17455</name>
    <name evidence="4" type="ORF">IC602_12960</name>
</gene>
<evidence type="ECO:0000313" key="4">
    <source>
        <dbReference type="EMBL" id="MBD1223508.1"/>
    </source>
</evidence>
<name>A0AAC9J259_VIRHA</name>
<evidence type="ECO:0000256" key="1">
    <source>
        <dbReference type="SAM" id="MobiDB-lite"/>
    </source>
</evidence>
<keyword evidence="6" id="KW-1185">Reference proteome</keyword>
<dbReference type="EMBL" id="CP017962">
    <property type="protein sequence ID" value="APC49873.1"/>
    <property type="molecule type" value="Genomic_DNA"/>
</dbReference>
<accession>A0AAC9J259</accession>
<keyword evidence="2" id="KW-1133">Transmembrane helix</keyword>